<evidence type="ECO:0000313" key="2">
    <source>
        <dbReference type="EMBL" id="KAK7455969.1"/>
    </source>
</evidence>
<feature type="region of interest" description="Disordered" evidence="1">
    <location>
        <begin position="283"/>
        <end position="304"/>
    </location>
</feature>
<feature type="compositionally biased region" description="Polar residues" evidence="1">
    <location>
        <begin position="68"/>
        <end position="81"/>
    </location>
</feature>
<dbReference type="AlphaFoldDB" id="A0ABD0J3I5"/>
<sequence length="304" mass="33690">GAINDTRESYSSGSRNNRSCWPICRVGLRLPSSISRISWSRRLTNAPTQPRDGSRVMIADNVYELSDDSQVSDLTSSSVHSNPERGNHSTDVGDTDAGDGDYALTWRQTRQRHQLPQQRRPQDAPPPCGFSTAFIATGATAATSGDTYVDAAEVRKRKAARQNGQEGAAVAESSSANDTYVDVKEIQERKRRAKKRKESVEDVDPQEARVFPFGLEPSRTEYDSIARLARLACGKPVWSFQAKASDDRQTKADGLTYGQLDFSGHRASNVIIRMLPKTDYAQIQFEPPPRPPKQPRANKKHASE</sequence>
<evidence type="ECO:0000256" key="1">
    <source>
        <dbReference type="SAM" id="MobiDB-lite"/>
    </source>
</evidence>
<dbReference type="Proteomes" id="UP001519460">
    <property type="component" value="Unassembled WGS sequence"/>
</dbReference>
<feature type="region of interest" description="Disordered" evidence="1">
    <location>
        <begin position="68"/>
        <end position="132"/>
    </location>
</feature>
<name>A0ABD0J3I5_9CAEN</name>
<gene>
    <name evidence="2" type="ORF">BaRGS_00039394</name>
</gene>
<protein>
    <submittedName>
        <fullName evidence="2">Uncharacterized protein</fullName>
    </submittedName>
</protein>
<proteinExistence type="predicted"/>
<organism evidence="2 3">
    <name type="scientific">Batillaria attramentaria</name>
    <dbReference type="NCBI Taxonomy" id="370345"/>
    <lineage>
        <taxon>Eukaryota</taxon>
        <taxon>Metazoa</taxon>
        <taxon>Spiralia</taxon>
        <taxon>Lophotrochozoa</taxon>
        <taxon>Mollusca</taxon>
        <taxon>Gastropoda</taxon>
        <taxon>Caenogastropoda</taxon>
        <taxon>Sorbeoconcha</taxon>
        <taxon>Cerithioidea</taxon>
        <taxon>Batillariidae</taxon>
        <taxon>Batillaria</taxon>
    </lineage>
</organism>
<keyword evidence="3" id="KW-1185">Reference proteome</keyword>
<accession>A0ABD0J3I5</accession>
<comment type="caution">
    <text evidence="2">The sequence shown here is derived from an EMBL/GenBank/DDBJ whole genome shotgun (WGS) entry which is preliminary data.</text>
</comment>
<feature type="non-terminal residue" evidence="2">
    <location>
        <position position="1"/>
    </location>
</feature>
<dbReference type="EMBL" id="JACVVK020000685">
    <property type="protein sequence ID" value="KAK7455969.1"/>
    <property type="molecule type" value="Genomic_DNA"/>
</dbReference>
<evidence type="ECO:0000313" key="3">
    <source>
        <dbReference type="Proteomes" id="UP001519460"/>
    </source>
</evidence>
<reference evidence="2 3" key="1">
    <citation type="journal article" date="2023" name="Sci. Data">
        <title>Genome assembly of the Korean intertidal mud-creeper Batillaria attramentaria.</title>
        <authorList>
            <person name="Patra A.K."/>
            <person name="Ho P.T."/>
            <person name="Jun S."/>
            <person name="Lee S.J."/>
            <person name="Kim Y."/>
            <person name="Won Y.J."/>
        </authorList>
    </citation>
    <scope>NUCLEOTIDE SEQUENCE [LARGE SCALE GENOMIC DNA]</scope>
    <source>
        <strain evidence="2">Wonlab-2016</strain>
    </source>
</reference>